<feature type="binding site" evidence="11">
    <location>
        <position position="85"/>
    </location>
    <ligand>
        <name>sn-glycerol 3-phosphate</name>
        <dbReference type="ChEBI" id="CHEBI:57597"/>
    </ligand>
</feature>
<evidence type="ECO:0000256" key="8">
    <source>
        <dbReference type="ARBA" id="ARBA00052101"/>
    </source>
</evidence>
<dbReference type="SUPFAM" id="SSF53067">
    <property type="entry name" value="Actin-like ATPase domain"/>
    <property type="match status" value="2"/>
</dbReference>
<feature type="binding site" evidence="11">
    <location>
        <position position="246"/>
    </location>
    <ligand>
        <name>sn-glycerol 3-phosphate</name>
        <dbReference type="ChEBI" id="CHEBI:57597"/>
    </ligand>
</feature>
<keyword evidence="3 11" id="KW-0808">Transferase</keyword>
<feature type="binding site" evidence="11">
    <location>
        <position position="136"/>
    </location>
    <ligand>
        <name>glycerol</name>
        <dbReference type="ChEBI" id="CHEBI:17754"/>
    </ligand>
</feature>
<feature type="binding site" evidence="11">
    <location>
        <position position="268"/>
    </location>
    <ligand>
        <name>ATP</name>
        <dbReference type="ChEBI" id="CHEBI:30616"/>
    </ligand>
</feature>
<accession>A0A4V1ALR9</accession>
<feature type="binding site" evidence="11">
    <location>
        <position position="311"/>
    </location>
    <ligand>
        <name>ADP</name>
        <dbReference type="ChEBI" id="CHEBI:456216"/>
    </ligand>
</feature>
<organism evidence="14 15">
    <name type="scientific">Acetilactobacillus jinshanensis</name>
    <dbReference type="NCBI Taxonomy" id="1720083"/>
    <lineage>
        <taxon>Bacteria</taxon>
        <taxon>Bacillati</taxon>
        <taxon>Bacillota</taxon>
        <taxon>Bacilli</taxon>
        <taxon>Lactobacillales</taxon>
        <taxon>Lactobacillaceae</taxon>
        <taxon>Acetilactobacillus</taxon>
    </lineage>
</organism>
<keyword evidence="7 11" id="KW-0067">ATP-binding</keyword>
<dbReference type="UniPathway" id="UPA00618">
    <property type="reaction ID" value="UER00672"/>
</dbReference>
<dbReference type="NCBIfam" id="TIGR01311">
    <property type="entry name" value="glycerol_kin"/>
    <property type="match status" value="1"/>
</dbReference>
<feature type="binding site" evidence="11">
    <location>
        <position position="14"/>
    </location>
    <ligand>
        <name>sn-glycerol 3-phosphate</name>
        <dbReference type="ChEBI" id="CHEBI:57597"/>
    </ligand>
</feature>
<dbReference type="Pfam" id="PF02782">
    <property type="entry name" value="FGGY_C"/>
    <property type="match status" value="1"/>
</dbReference>
<feature type="binding site" evidence="11">
    <location>
        <position position="84"/>
    </location>
    <ligand>
        <name>glycerol</name>
        <dbReference type="ChEBI" id="CHEBI:17754"/>
    </ligand>
</feature>
<feature type="domain" description="Carbohydrate kinase FGGY N-terminal" evidence="12">
    <location>
        <begin position="6"/>
        <end position="253"/>
    </location>
</feature>
<dbReference type="HAMAP" id="MF_00186">
    <property type="entry name" value="Glycerol_kin"/>
    <property type="match status" value="1"/>
</dbReference>
<dbReference type="InterPro" id="IPR018485">
    <property type="entry name" value="FGGY_C"/>
</dbReference>
<keyword evidence="15" id="KW-1185">Reference proteome</keyword>
<comment type="catalytic activity">
    <reaction evidence="8 11">
        <text>glycerol + ATP = sn-glycerol 3-phosphate + ADP + H(+)</text>
        <dbReference type="Rhea" id="RHEA:21644"/>
        <dbReference type="ChEBI" id="CHEBI:15378"/>
        <dbReference type="ChEBI" id="CHEBI:17754"/>
        <dbReference type="ChEBI" id="CHEBI:30616"/>
        <dbReference type="ChEBI" id="CHEBI:57597"/>
        <dbReference type="ChEBI" id="CHEBI:456216"/>
        <dbReference type="EC" id="2.7.1.30"/>
    </reaction>
</comment>
<dbReference type="NCBIfam" id="NF000756">
    <property type="entry name" value="PRK00047.1"/>
    <property type="match status" value="1"/>
</dbReference>
<feature type="binding site" evidence="11">
    <location>
        <position position="136"/>
    </location>
    <ligand>
        <name>sn-glycerol 3-phosphate</name>
        <dbReference type="ChEBI" id="CHEBI:57597"/>
    </ligand>
</feature>
<keyword evidence="6 11" id="KW-0319">Glycerol metabolism</keyword>
<evidence type="ECO:0000256" key="1">
    <source>
        <dbReference type="ARBA" id="ARBA00005190"/>
    </source>
</evidence>
<feature type="binding site" evidence="11">
    <location>
        <position position="18"/>
    </location>
    <ligand>
        <name>ADP</name>
        <dbReference type="ChEBI" id="CHEBI:456216"/>
    </ligand>
</feature>
<feature type="binding site" evidence="11">
    <location>
        <position position="311"/>
    </location>
    <ligand>
        <name>ATP</name>
        <dbReference type="ChEBI" id="CHEBI:30616"/>
    </ligand>
</feature>
<evidence type="ECO:0000313" key="15">
    <source>
        <dbReference type="Proteomes" id="UP000294321"/>
    </source>
</evidence>
<dbReference type="Gene3D" id="3.30.420.40">
    <property type="match status" value="2"/>
</dbReference>
<feature type="binding site" evidence="11">
    <location>
        <position position="268"/>
    </location>
    <ligand>
        <name>ADP</name>
        <dbReference type="ChEBI" id="CHEBI:456216"/>
    </ligand>
</feature>
<reference evidence="15" key="1">
    <citation type="submission" date="2018-12" db="EMBL/GenBank/DDBJ databases">
        <title>A new species of lactobacillus.</title>
        <authorList>
            <person name="Jian Y."/>
            <person name="Xin L."/>
            <person name="Hong Z.J."/>
            <person name="Ming L.Z."/>
            <person name="Hong X.Z."/>
        </authorList>
    </citation>
    <scope>NUCLEOTIDE SEQUENCE [LARGE SCALE GENOMIC DNA]</scope>
    <source>
        <strain evidence="15">HSLZ-75</strain>
    </source>
</reference>
<evidence type="ECO:0000256" key="3">
    <source>
        <dbReference type="ARBA" id="ARBA00022679"/>
    </source>
</evidence>
<comment type="caution">
    <text evidence="11">Lacks conserved residue(s) required for the propagation of feature annotation.</text>
</comment>
<feature type="domain" description="Carbohydrate kinase FGGY C-terminal" evidence="13">
    <location>
        <begin position="263"/>
        <end position="451"/>
    </location>
</feature>
<feature type="binding site" evidence="11">
    <location>
        <position position="412"/>
    </location>
    <ligand>
        <name>ATP</name>
        <dbReference type="ChEBI" id="CHEBI:30616"/>
    </ligand>
</feature>
<dbReference type="EC" id="2.7.1.30" evidence="11"/>
<proteinExistence type="inferred from homology"/>
<dbReference type="GO" id="GO:0019563">
    <property type="term" value="P:glycerol catabolic process"/>
    <property type="evidence" value="ECO:0007669"/>
    <property type="project" value="UniProtKB-UniRule"/>
</dbReference>
<keyword evidence="4 11" id="KW-0547">Nucleotide-binding</keyword>
<dbReference type="InterPro" id="IPR018484">
    <property type="entry name" value="FGGY_N"/>
</dbReference>
<evidence type="ECO:0000256" key="4">
    <source>
        <dbReference type="ARBA" id="ARBA00022741"/>
    </source>
</evidence>
<protein>
    <recommendedName>
        <fullName evidence="11">Glycerol kinase</fullName>
        <ecNumber evidence="11">2.7.1.30</ecNumber>
    </recommendedName>
    <alternativeName>
        <fullName evidence="11">ATP:glycerol 3-phosphotransferase</fullName>
    </alternativeName>
    <alternativeName>
        <fullName evidence="11">Glycerokinase</fullName>
        <shortName evidence="11">GK</shortName>
    </alternativeName>
</protein>
<feature type="binding site" evidence="11">
    <location>
        <position position="246"/>
    </location>
    <ligand>
        <name>glycerol</name>
        <dbReference type="ChEBI" id="CHEBI:17754"/>
    </ligand>
</feature>
<feature type="binding site" evidence="11">
    <location>
        <position position="416"/>
    </location>
    <ligand>
        <name>ADP</name>
        <dbReference type="ChEBI" id="CHEBI:456216"/>
    </ligand>
</feature>
<dbReference type="InterPro" id="IPR000577">
    <property type="entry name" value="Carb_kinase_FGGY"/>
</dbReference>
<feature type="binding site" evidence="11">
    <location>
        <position position="315"/>
    </location>
    <ligand>
        <name>ATP</name>
        <dbReference type="ChEBI" id="CHEBI:30616"/>
    </ligand>
</feature>
<dbReference type="Proteomes" id="UP000294321">
    <property type="component" value="Chromosome"/>
</dbReference>
<dbReference type="GO" id="GO:0005829">
    <property type="term" value="C:cytosol"/>
    <property type="evidence" value="ECO:0007669"/>
    <property type="project" value="UniProtKB-ARBA"/>
</dbReference>
<feature type="binding site" evidence="11">
    <location>
        <position position="85"/>
    </location>
    <ligand>
        <name>glycerol</name>
        <dbReference type="ChEBI" id="CHEBI:17754"/>
    </ligand>
</feature>
<dbReference type="Pfam" id="PF00370">
    <property type="entry name" value="FGGY_N"/>
    <property type="match status" value="1"/>
</dbReference>
<feature type="binding site" evidence="11">
    <location>
        <position position="84"/>
    </location>
    <ligand>
        <name>sn-glycerol 3-phosphate</name>
        <dbReference type="ChEBI" id="CHEBI:57597"/>
    </ligand>
</feature>
<dbReference type="EMBL" id="CP034726">
    <property type="protein sequence ID" value="QBP18559.1"/>
    <property type="molecule type" value="Genomic_DNA"/>
</dbReference>
<evidence type="ECO:0000259" key="12">
    <source>
        <dbReference type="Pfam" id="PF00370"/>
    </source>
</evidence>
<feature type="binding site" evidence="11">
    <location>
        <position position="412"/>
    </location>
    <ligand>
        <name>ADP</name>
        <dbReference type="ChEBI" id="CHEBI:456216"/>
    </ligand>
</feature>
<dbReference type="AlphaFoldDB" id="A0A4V1ALR9"/>
<evidence type="ECO:0000256" key="9">
    <source>
        <dbReference type="ARBA" id="ARBA00054633"/>
    </source>
</evidence>
<sequence length="502" mass="56152">MNKQRYIMVIDEGTTSARAIVFNHQGNIVSMSQKSIKQYFPHPGWVEQDPVEIWKDVESALIEALIKKNIEPYQIQSLGIANQRETAVVWNKDTGKPICKAIVWQSKQTSKISDQIKEAGYSKMIHHKTGLIIDSYFSATKLKWILDHVPNAREDAEAGKLLFGTVDTWLLWNLTGGKVFATDYSNASRTMMFNIHTLKWDPQILRLLKIPSQMLPKVYPSDHLYGHTGDYTFEGLKIPITGIMGDQQASLFGQLALSPGMVKNTYGTGAFIMMNTGEKPILSDNGLITTIAYGFDGKVNYALEGSIFVAGSAIQWLKDGMRIINDPGESEVMAREAPNHCGVYVVPAFSGLGAPYWNQQTRGAVFGLTRGTTREEFVKATLNSLAYQTKDVLRTMQKDTHIDLKNLNVDGGATKNDYLMQFQADLLGIPIHRAVVSEVTALGIAYLSGLASGYWKDLDEVKRCGEKRDEFKPKMSVKERNHYYLGWLNAVKAAQVFKGIKY</sequence>
<feature type="binding site" evidence="11">
    <location>
        <position position="15"/>
    </location>
    <ligand>
        <name>ATP</name>
        <dbReference type="ChEBI" id="CHEBI:30616"/>
    </ligand>
</feature>
<comment type="function">
    <text evidence="9 11">Key enzyme in the regulation of glycerol uptake and metabolism. Catalyzes the phosphorylation of glycerol to yield sn-glycerol 3-phosphate.</text>
</comment>
<dbReference type="InterPro" id="IPR043129">
    <property type="entry name" value="ATPase_NBD"/>
</dbReference>
<evidence type="ECO:0000256" key="10">
    <source>
        <dbReference type="ARBA" id="ARBA00063665"/>
    </source>
</evidence>
<evidence type="ECO:0000256" key="5">
    <source>
        <dbReference type="ARBA" id="ARBA00022777"/>
    </source>
</evidence>
<evidence type="ECO:0000256" key="2">
    <source>
        <dbReference type="ARBA" id="ARBA00009156"/>
    </source>
</evidence>
<feature type="binding site" evidence="11">
    <location>
        <position position="16"/>
    </location>
    <ligand>
        <name>ATP</name>
        <dbReference type="ChEBI" id="CHEBI:30616"/>
    </ligand>
</feature>
<dbReference type="OrthoDB" id="9805576at2"/>
<name>A0A4V1ALR9_9LACO</name>
<evidence type="ECO:0000256" key="11">
    <source>
        <dbReference type="HAMAP-Rule" id="MF_00186"/>
    </source>
</evidence>
<comment type="similarity">
    <text evidence="2 11">Belongs to the FGGY kinase family.</text>
</comment>
<evidence type="ECO:0000313" key="14">
    <source>
        <dbReference type="EMBL" id="QBP18559.1"/>
    </source>
</evidence>
<dbReference type="InterPro" id="IPR005999">
    <property type="entry name" value="Glycerol_kin"/>
</dbReference>
<dbReference type="GO" id="GO:0004370">
    <property type="term" value="F:glycerol kinase activity"/>
    <property type="evidence" value="ECO:0007669"/>
    <property type="project" value="UniProtKB-UniRule"/>
</dbReference>
<evidence type="ECO:0000259" key="13">
    <source>
        <dbReference type="Pfam" id="PF02782"/>
    </source>
</evidence>
<evidence type="ECO:0000256" key="7">
    <source>
        <dbReference type="ARBA" id="ARBA00022840"/>
    </source>
</evidence>
<dbReference type="PANTHER" id="PTHR10196:SF69">
    <property type="entry name" value="GLYCEROL KINASE"/>
    <property type="match status" value="1"/>
</dbReference>
<feature type="binding site" evidence="11">
    <location>
        <position position="14"/>
    </location>
    <ligand>
        <name>ADP</name>
        <dbReference type="ChEBI" id="CHEBI:456216"/>
    </ligand>
</feature>
<evidence type="ECO:0000256" key="6">
    <source>
        <dbReference type="ARBA" id="ARBA00022798"/>
    </source>
</evidence>
<dbReference type="RefSeq" id="WP_133442118.1">
    <property type="nucleotide sequence ID" value="NZ_CP034726.1"/>
</dbReference>
<gene>
    <name evidence="11 14" type="primary">glpK</name>
    <name evidence="14" type="ORF">ELX58_05320</name>
</gene>
<dbReference type="FunFam" id="3.30.420.40:FF:000007">
    <property type="entry name" value="Glycerol kinase"/>
    <property type="match status" value="1"/>
</dbReference>
<dbReference type="PROSITE" id="PS00933">
    <property type="entry name" value="FGGY_KINASES_1"/>
    <property type="match status" value="1"/>
</dbReference>
<comment type="subunit">
    <text evidence="10 11">Homotetramer and homodimer (in equilibrium).</text>
</comment>
<keyword evidence="5 11" id="KW-0418">Kinase</keyword>
<feature type="binding site" evidence="11">
    <location>
        <position position="14"/>
    </location>
    <ligand>
        <name>ATP</name>
        <dbReference type="ChEBI" id="CHEBI:30616"/>
    </ligand>
</feature>
<dbReference type="CDD" id="cd07769">
    <property type="entry name" value="ASKHA_NBD_FGGY_GK"/>
    <property type="match status" value="1"/>
</dbReference>
<comment type="pathway">
    <text evidence="1 11">Polyol metabolism; glycerol degradation via glycerol kinase pathway; sn-glycerol 3-phosphate from glycerol: step 1/1.</text>
</comment>
<dbReference type="InterPro" id="IPR018483">
    <property type="entry name" value="Carb_kinase_FGGY_CS"/>
</dbReference>
<dbReference type="GO" id="GO:0006072">
    <property type="term" value="P:glycerol-3-phosphate metabolic process"/>
    <property type="evidence" value="ECO:0007669"/>
    <property type="project" value="InterPro"/>
</dbReference>
<dbReference type="PIRSF" id="PIRSF000538">
    <property type="entry name" value="GlpK"/>
    <property type="match status" value="1"/>
</dbReference>
<dbReference type="GO" id="GO:0005524">
    <property type="term" value="F:ATP binding"/>
    <property type="evidence" value="ECO:0007669"/>
    <property type="project" value="UniProtKB-UniRule"/>
</dbReference>
<dbReference type="PANTHER" id="PTHR10196">
    <property type="entry name" value="SUGAR KINASE"/>
    <property type="match status" value="1"/>
</dbReference>
<feature type="binding site" evidence="11">
    <location>
        <position position="247"/>
    </location>
    <ligand>
        <name>glycerol</name>
        <dbReference type="ChEBI" id="CHEBI:17754"/>
    </ligand>
</feature>
<dbReference type="KEGG" id="lji:ELX58_05320"/>
<comment type="activity regulation">
    <text evidence="11">Activated by phosphorylation and inhibited by fructose 1,6-bisphosphate (FBP).</text>
</comment>
<dbReference type="FunFam" id="3.30.420.40:FF:000008">
    <property type="entry name" value="Glycerol kinase"/>
    <property type="match status" value="1"/>
</dbReference>